<organism evidence="2 3">
    <name type="scientific">Pseudomonas syringae pv. cilantro</name>
    <dbReference type="NCBI Taxonomy" id="81035"/>
    <lineage>
        <taxon>Bacteria</taxon>
        <taxon>Pseudomonadati</taxon>
        <taxon>Pseudomonadota</taxon>
        <taxon>Gammaproteobacteria</taxon>
        <taxon>Pseudomonadales</taxon>
        <taxon>Pseudomonadaceae</taxon>
        <taxon>Pseudomonas</taxon>
        <taxon>Pseudomonas syringae</taxon>
    </lineage>
</organism>
<dbReference type="RefSeq" id="WP_054088215.1">
    <property type="nucleotide sequence ID" value="NZ_LGLN01000099.1"/>
</dbReference>
<gene>
    <name evidence="2" type="ORF">ABJ99_5192</name>
</gene>
<name>A0A0N0GCG0_PSESX</name>
<proteinExistence type="predicted"/>
<keyword evidence="1" id="KW-0732">Signal</keyword>
<feature type="signal peptide" evidence="1">
    <location>
        <begin position="1"/>
        <end position="24"/>
    </location>
</feature>
<feature type="chain" id="PRO_5005849373" evidence="1">
    <location>
        <begin position="25"/>
        <end position="132"/>
    </location>
</feature>
<protein>
    <submittedName>
        <fullName evidence="2">Transmembrane protein</fullName>
    </submittedName>
</protein>
<dbReference type="AlphaFoldDB" id="A0A0N0GCG0"/>
<evidence type="ECO:0000313" key="3">
    <source>
        <dbReference type="Proteomes" id="UP000037891"/>
    </source>
</evidence>
<sequence>MNVKLKSISASLVIMAALMGNAYAAINGCPAVTEITQSPEGNGYLYKAAGPGGQAWGGENPMTDEVDLEKLKFTVAAVRSNAKGEYFVACDYEGLKKDGVRLIFKTQAVPNTSGAGWKNECKADDPKLCAFE</sequence>
<dbReference type="PATRIC" id="fig|81035.3.peg.5605"/>
<evidence type="ECO:0000256" key="1">
    <source>
        <dbReference type="SAM" id="SignalP"/>
    </source>
</evidence>
<keyword evidence="2" id="KW-0812">Transmembrane</keyword>
<comment type="caution">
    <text evidence="2">The sequence shown here is derived from an EMBL/GenBank/DDBJ whole genome shotgun (WGS) entry which is preliminary data.</text>
</comment>
<reference evidence="2 3" key="1">
    <citation type="submission" date="2015-07" db="EMBL/GenBank/DDBJ databases">
        <authorList>
            <person name="Noorani M."/>
        </authorList>
    </citation>
    <scope>NUCLEOTIDE SEQUENCE [LARGE SCALE GENOMIC DNA]</scope>
    <source>
        <strain evidence="2 3">0788_9</strain>
    </source>
</reference>
<dbReference type="Proteomes" id="UP000037891">
    <property type="component" value="Unassembled WGS sequence"/>
</dbReference>
<reference evidence="2 3" key="2">
    <citation type="submission" date="2015-10" db="EMBL/GenBank/DDBJ databases">
        <title>Comparative genomics and high-throughput reverse genetic screens identify a new phytobacterial MAMP and an Arabidopsis receptor required for immune elicitation.</title>
        <authorList>
            <person name="Mott G.A."/>
            <person name="Thakur S."/>
            <person name="Wang P.W."/>
            <person name="Desveaux D."/>
            <person name="Guttman D.S."/>
        </authorList>
    </citation>
    <scope>NUCLEOTIDE SEQUENCE [LARGE SCALE GENOMIC DNA]</scope>
    <source>
        <strain evidence="2 3">0788_9</strain>
    </source>
</reference>
<evidence type="ECO:0000313" key="2">
    <source>
        <dbReference type="EMBL" id="KPC23625.1"/>
    </source>
</evidence>
<keyword evidence="2" id="KW-0472">Membrane</keyword>
<dbReference type="EMBL" id="LGLN01000099">
    <property type="protein sequence ID" value="KPC23625.1"/>
    <property type="molecule type" value="Genomic_DNA"/>
</dbReference>
<accession>A0A0N0GCG0</accession>